<keyword evidence="7 14" id="KW-0479">Metal-binding</keyword>
<evidence type="ECO:0000256" key="2">
    <source>
        <dbReference type="ARBA" id="ARBA00004167"/>
    </source>
</evidence>
<evidence type="ECO:0000256" key="6">
    <source>
        <dbReference type="ARBA" id="ARBA00022692"/>
    </source>
</evidence>
<evidence type="ECO:0000256" key="15">
    <source>
        <dbReference type="RuleBase" id="RU000461"/>
    </source>
</evidence>
<evidence type="ECO:0000256" key="4">
    <source>
        <dbReference type="ARBA" id="ARBA00010617"/>
    </source>
</evidence>
<keyword evidence="10 14" id="KW-0408">Iron</keyword>
<keyword evidence="18" id="KW-1185">Reference proteome</keyword>
<comment type="subcellular location">
    <subcellularLocation>
        <location evidence="2">Membrane</location>
        <topology evidence="2">Single-pass membrane protein</topology>
    </subcellularLocation>
</comment>
<dbReference type="EMBL" id="JARKIE010000008">
    <property type="protein sequence ID" value="KAJ7705503.1"/>
    <property type="molecule type" value="Genomic_DNA"/>
</dbReference>
<dbReference type="AlphaFoldDB" id="A0AAD7GUC0"/>
<evidence type="ECO:0000256" key="7">
    <source>
        <dbReference type="ARBA" id="ARBA00022723"/>
    </source>
</evidence>
<evidence type="ECO:0000256" key="5">
    <source>
        <dbReference type="ARBA" id="ARBA00022617"/>
    </source>
</evidence>
<evidence type="ECO:0000256" key="11">
    <source>
        <dbReference type="ARBA" id="ARBA00023033"/>
    </source>
</evidence>
<evidence type="ECO:0000256" key="16">
    <source>
        <dbReference type="SAM" id="SignalP"/>
    </source>
</evidence>
<dbReference type="GO" id="GO:0016020">
    <property type="term" value="C:membrane"/>
    <property type="evidence" value="ECO:0007669"/>
    <property type="project" value="UniProtKB-SubCell"/>
</dbReference>
<dbReference type="PRINTS" id="PR00385">
    <property type="entry name" value="P450"/>
</dbReference>
<dbReference type="PRINTS" id="PR00463">
    <property type="entry name" value="EP450I"/>
</dbReference>
<dbReference type="SUPFAM" id="SSF48264">
    <property type="entry name" value="Cytochrome P450"/>
    <property type="match status" value="1"/>
</dbReference>
<evidence type="ECO:0000256" key="8">
    <source>
        <dbReference type="ARBA" id="ARBA00022989"/>
    </source>
</evidence>
<evidence type="ECO:0000256" key="12">
    <source>
        <dbReference type="ARBA" id="ARBA00023136"/>
    </source>
</evidence>
<keyword evidence="16" id="KW-0732">Signal</keyword>
<evidence type="ECO:0000256" key="9">
    <source>
        <dbReference type="ARBA" id="ARBA00023002"/>
    </source>
</evidence>
<keyword evidence="8" id="KW-1133">Transmembrane helix</keyword>
<keyword evidence="5 14" id="KW-0349">Heme</keyword>
<comment type="similarity">
    <text evidence="4 15">Belongs to the cytochrome P450 family.</text>
</comment>
<evidence type="ECO:0000256" key="14">
    <source>
        <dbReference type="PIRSR" id="PIRSR602401-1"/>
    </source>
</evidence>
<keyword evidence="6" id="KW-0812">Transmembrane</keyword>
<evidence type="ECO:0000256" key="3">
    <source>
        <dbReference type="ARBA" id="ARBA00005179"/>
    </source>
</evidence>
<dbReference type="GO" id="GO:0004497">
    <property type="term" value="F:monooxygenase activity"/>
    <property type="evidence" value="ECO:0007669"/>
    <property type="project" value="UniProtKB-KW"/>
</dbReference>
<keyword evidence="11 15" id="KW-0503">Monooxygenase</keyword>
<feature type="binding site" description="axial binding residue" evidence="14">
    <location>
        <position position="442"/>
    </location>
    <ligand>
        <name>heme</name>
        <dbReference type="ChEBI" id="CHEBI:30413"/>
    </ligand>
    <ligandPart>
        <name>Fe</name>
        <dbReference type="ChEBI" id="CHEBI:18248"/>
    </ligandPart>
</feature>
<dbReference type="InterPro" id="IPR036396">
    <property type="entry name" value="Cyt_P450_sf"/>
</dbReference>
<accession>A0AAD7GUC0</accession>
<gene>
    <name evidence="17" type="ORF">B0H17DRAFT_1193172</name>
</gene>
<evidence type="ECO:0000256" key="13">
    <source>
        <dbReference type="ARBA" id="ARBA00023180"/>
    </source>
</evidence>
<dbReference type="PROSITE" id="PS00086">
    <property type="entry name" value="CYTOCHROME_P450"/>
    <property type="match status" value="1"/>
</dbReference>
<dbReference type="PANTHER" id="PTHR46300:SF2">
    <property type="entry name" value="CYTOCHROME P450 MONOOXYGENASE ALNH-RELATED"/>
    <property type="match status" value="1"/>
</dbReference>
<dbReference type="InterPro" id="IPR017972">
    <property type="entry name" value="Cyt_P450_CS"/>
</dbReference>
<reference evidence="17" key="1">
    <citation type="submission" date="2023-03" db="EMBL/GenBank/DDBJ databases">
        <title>Massive genome expansion in bonnet fungi (Mycena s.s.) driven by repeated elements and novel gene families across ecological guilds.</title>
        <authorList>
            <consortium name="Lawrence Berkeley National Laboratory"/>
            <person name="Harder C.B."/>
            <person name="Miyauchi S."/>
            <person name="Viragh M."/>
            <person name="Kuo A."/>
            <person name="Thoen E."/>
            <person name="Andreopoulos B."/>
            <person name="Lu D."/>
            <person name="Skrede I."/>
            <person name="Drula E."/>
            <person name="Henrissat B."/>
            <person name="Morin E."/>
            <person name="Kohler A."/>
            <person name="Barry K."/>
            <person name="LaButti K."/>
            <person name="Morin E."/>
            <person name="Salamov A."/>
            <person name="Lipzen A."/>
            <person name="Mereny Z."/>
            <person name="Hegedus B."/>
            <person name="Baldrian P."/>
            <person name="Stursova M."/>
            <person name="Weitz H."/>
            <person name="Taylor A."/>
            <person name="Grigoriev I.V."/>
            <person name="Nagy L.G."/>
            <person name="Martin F."/>
            <person name="Kauserud H."/>
        </authorList>
    </citation>
    <scope>NUCLEOTIDE SEQUENCE</scope>
    <source>
        <strain evidence="17">CBHHK067</strain>
    </source>
</reference>
<evidence type="ECO:0000313" key="18">
    <source>
        <dbReference type="Proteomes" id="UP001221757"/>
    </source>
</evidence>
<keyword evidence="13" id="KW-0325">Glycoprotein</keyword>
<keyword evidence="9 15" id="KW-0560">Oxidoreductase</keyword>
<dbReference type="InterPro" id="IPR002401">
    <property type="entry name" value="Cyt_P450_E_grp-I"/>
</dbReference>
<proteinExistence type="inferred from homology"/>
<protein>
    <submittedName>
        <fullName evidence="17">Cytochrome P450</fullName>
    </submittedName>
</protein>
<dbReference type="Pfam" id="PF00067">
    <property type="entry name" value="p450"/>
    <property type="match status" value="1"/>
</dbReference>
<dbReference type="Gene3D" id="1.10.630.10">
    <property type="entry name" value="Cytochrome P450"/>
    <property type="match status" value="1"/>
</dbReference>
<sequence>MQPAEICICTLVALLSWAILLVLRSGRRGQGLPPGPPTIPLLGNAHMLGEGKDVYLKVAEWARYYGDIYSLKIGGGTMVVLSSATAIKQVVDKGGWAGSSRPENYIAEVCGSGSEFNILFADDCPRFKNLRRIIARFFSPQNSLKYVPAQAAESTLLLHDLITRPADFSDSIRRYTHSLAKIIAYGERAPSFRSSEVQRYYTSLDQLVHALAPGAYPPFDLLPVLKYLPAAFAPWRAVGHQIESVRTGIHTKMYESLRRRQAAGDEESTECFVGKLFQSGVPAGEEQFYSYSGLSLLDAGSDTTGAFLLSLVLILATYPECQARARKEIDAIVGGARLPVPADFPKLPYLDALIKETLRFRPQLPMGVPHLMGADAFYKDYLVPKGAVVVLNTFALLHDPEIFEDPEVFNPDRFLKSEHGTRPGMDTDFRDNFHFGGGRRICPGQWIAGSTMQLTAMRLIWAFNFSTAASPRTGAPISQDLNFYASDFIVMPRPFKCTIEPRSAEHCEVVIQALENAKLYLNRYENK</sequence>
<evidence type="ECO:0000256" key="1">
    <source>
        <dbReference type="ARBA" id="ARBA00001971"/>
    </source>
</evidence>
<dbReference type="GO" id="GO:0016705">
    <property type="term" value="F:oxidoreductase activity, acting on paired donors, with incorporation or reduction of molecular oxygen"/>
    <property type="evidence" value="ECO:0007669"/>
    <property type="project" value="InterPro"/>
</dbReference>
<evidence type="ECO:0000313" key="17">
    <source>
        <dbReference type="EMBL" id="KAJ7705503.1"/>
    </source>
</evidence>
<dbReference type="GO" id="GO:0020037">
    <property type="term" value="F:heme binding"/>
    <property type="evidence" value="ECO:0007669"/>
    <property type="project" value="InterPro"/>
</dbReference>
<organism evidence="17 18">
    <name type="scientific">Mycena rosella</name>
    <name type="common">Pink bonnet</name>
    <name type="synonym">Agaricus rosellus</name>
    <dbReference type="NCBI Taxonomy" id="1033263"/>
    <lineage>
        <taxon>Eukaryota</taxon>
        <taxon>Fungi</taxon>
        <taxon>Dikarya</taxon>
        <taxon>Basidiomycota</taxon>
        <taxon>Agaricomycotina</taxon>
        <taxon>Agaricomycetes</taxon>
        <taxon>Agaricomycetidae</taxon>
        <taxon>Agaricales</taxon>
        <taxon>Marasmiineae</taxon>
        <taxon>Mycenaceae</taxon>
        <taxon>Mycena</taxon>
    </lineage>
</organism>
<name>A0AAD7GUC0_MYCRO</name>
<dbReference type="GO" id="GO:0005506">
    <property type="term" value="F:iron ion binding"/>
    <property type="evidence" value="ECO:0007669"/>
    <property type="project" value="InterPro"/>
</dbReference>
<comment type="caution">
    <text evidence="17">The sequence shown here is derived from an EMBL/GenBank/DDBJ whole genome shotgun (WGS) entry which is preliminary data.</text>
</comment>
<dbReference type="CDD" id="cd11065">
    <property type="entry name" value="CYP64-like"/>
    <property type="match status" value="1"/>
</dbReference>
<dbReference type="InterPro" id="IPR001128">
    <property type="entry name" value="Cyt_P450"/>
</dbReference>
<keyword evidence="12" id="KW-0472">Membrane</keyword>
<comment type="pathway">
    <text evidence="3">Secondary metabolite biosynthesis.</text>
</comment>
<feature type="signal peptide" evidence="16">
    <location>
        <begin position="1"/>
        <end position="29"/>
    </location>
</feature>
<dbReference type="Proteomes" id="UP001221757">
    <property type="component" value="Unassembled WGS sequence"/>
</dbReference>
<evidence type="ECO:0000256" key="10">
    <source>
        <dbReference type="ARBA" id="ARBA00023004"/>
    </source>
</evidence>
<dbReference type="InterPro" id="IPR050364">
    <property type="entry name" value="Cytochrome_P450_fung"/>
</dbReference>
<comment type="cofactor">
    <cofactor evidence="1 14">
        <name>heme</name>
        <dbReference type="ChEBI" id="CHEBI:30413"/>
    </cofactor>
</comment>
<dbReference type="PANTHER" id="PTHR46300">
    <property type="entry name" value="P450, PUTATIVE (EUROFUNG)-RELATED-RELATED"/>
    <property type="match status" value="1"/>
</dbReference>
<feature type="chain" id="PRO_5042221778" evidence="16">
    <location>
        <begin position="30"/>
        <end position="527"/>
    </location>
</feature>